<accession>A0A5K1ILC1</accession>
<keyword evidence="3" id="KW-1185">Reference proteome</keyword>
<dbReference type="Proteomes" id="UP000361836">
    <property type="component" value="Unassembled WGS sequence"/>
</dbReference>
<protein>
    <recommendedName>
        <fullName evidence="1">ABC-three component systems C-terminal domain-containing protein</fullName>
    </recommendedName>
</protein>
<feature type="domain" description="ABC-three component systems C-terminal" evidence="1">
    <location>
        <begin position="262"/>
        <end position="385"/>
    </location>
</feature>
<organism evidence="2 3">
    <name type="scientific">Collinsella aerofaciens</name>
    <dbReference type="NCBI Taxonomy" id="74426"/>
    <lineage>
        <taxon>Bacteria</taxon>
        <taxon>Bacillati</taxon>
        <taxon>Actinomycetota</taxon>
        <taxon>Coriobacteriia</taxon>
        <taxon>Coriobacteriales</taxon>
        <taxon>Coriobacteriaceae</taxon>
        <taxon>Collinsella</taxon>
    </lineage>
</organism>
<evidence type="ECO:0000313" key="3">
    <source>
        <dbReference type="Proteomes" id="UP000361836"/>
    </source>
</evidence>
<proteinExistence type="predicted"/>
<dbReference type="Pfam" id="PF20283">
    <property type="entry name" value="CTD7"/>
    <property type="match status" value="1"/>
</dbReference>
<dbReference type="InterPro" id="IPR046913">
    <property type="entry name" value="ABC-3C_CTD7"/>
</dbReference>
<evidence type="ECO:0000313" key="2">
    <source>
        <dbReference type="EMBL" id="VWL88257.1"/>
    </source>
</evidence>
<dbReference type="RefSeq" id="WP_152075883.1">
    <property type="nucleotide sequence ID" value="NZ_CAAKNU010000056.1"/>
</dbReference>
<dbReference type="EMBL" id="CABWIE010000004">
    <property type="protein sequence ID" value="VWL88257.1"/>
    <property type="molecule type" value="Genomic_DNA"/>
</dbReference>
<reference evidence="2 3" key="1">
    <citation type="submission" date="2019-10" db="EMBL/GenBank/DDBJ databases">
        <authorList>
            <person name="Wolf R A."/>
        </authorList>
    </citation>
    <scope>NUCLEOTIDE SEQUENCE [LARGE SCALE GENOMIC DNA]</scope>
    <source>
        <strain evidence="2">Collinsella_aerofaciens_MC2</strain>
    </source>
</reference>
<sequence>MSSHEAQAQMLGYLYQVRCALMLLIESDTPSLKLVIEKFDDVSFENDSNPVAMVQLKHHIGRAGNLTDRSPDLWRTIKIWVDAVEDNPVLLEKSRFVIITTAKAPQDSIASLLKMGDDGRDAEKAFIGLRKVASSQTSEINASSYKAFIALNEDRARLLVNSIYVFDEESNIFECKSRIKRLLRFSCQPKYEDILFERLEGWWCNKCISLLSNKSSDGVTQSDLRYEIVKITNEFRDDNLPIDVEFDDIDEKAEKEHSAELFCKQLGLISCKRRRIIGAIEDFCKASSQRAKWIDNCLVVPDELEHYEERLIDEWSHEWSAMSDELGDESGEAEKQKEGRQLLTEIMRKDVRIRQGCDEPFVMRGTYHILANSLKIGWHIDYLQLCSEEVEKNEIMG</sequence>
<gene>
    <name evidence="2" type="ORF">KCJAJFAP_01609</name>
</gene>
<dbReference type="AlphaFoldDB" id="A0A5K1ILC1"/>
<evidence type="ECO:0000259" key="1">
    <source>
        <dbReference type="Pfam" id="PF20283"/>
    </source>
</evidence>
<name>A0A5K1ILC1_9ACTN</name>